<dbReference type="EMBL" id="LJNI01000035">
    <property type="protein sequence ID" value="KPJ73375.1"/>
    <property type="molecule type" value="Genomic_DNA"/>
</dbReference>
<dbReference type="AlphaFoldDB" id="A0A0S7YFY4"/>
<protein>
    <submittedName>
        <fullName evidence="1">Uncharacterized protein</fullName>
    </submittedName>
</protein>
<evidence type="ECO:0000313" key="2">
    <source>
        <dbReference type="Proteomes" id="UP000051012"/>
    </source>
</evidence>
<reference evidence="1 2" key="1">
    <citation type="journal article" date="2015" name="Microbiome">
        <title>Genomic resolution of linkages in carbon, nitrogen, and sulfur cycling among widespread estuary sediment bacteria.</title>
        <authorList>
            <person name="Baker B.J."/>
            <person name="Lazar C.S."/>
            <person name="Teske A.P."/>
            <person name="Dick G.J."/>
        </authorList>
    </citation>
    <scope>NUCLEOTIDE SEQUENCE [LARGE SCALE GENOMIC DNA]</scope>
    <source>
        <strain evidence="1">DG_78</strain>
    </source>
</reference>
<organism evidence="1 2">
    <name type="scientific">candidate division TA06 bacterium DG_78</name>
    <dbReference type="NCBI Taxonomy" id="1703772"/>
    <lineage>
        <taxon>Bacteria</taxon>
        <taxon>Bacteria division TA06</taxon>
    </lineage>
</organism>
<name>A0A0S7YFY4_UNCT6</name>
<evidence type="ECO:0000313" key="1">
    <source>
        <dbReference type="EMBL" id="KPJ73375.1"/>
    </source>
</evidence>
<accession>A0A0S7YFY4</accession>
<sequence>MIRNHRIFQHFERKFLENEKVDIWQNFKIYEALYQEALTLGVVPLRNPLEDIDIDIKIARVINSVPKPA</sequence>
<dbReference type="Proteomes" id="UP000051012">
    <property type="component" value="Unassembled WGS sequence"/>
</dbReference>
<gene>
    <name evidence="1" type="ORF">AMJ52_03855</name>
</gene>
<proteinExistence type="predicted"/>
<comment type="caution">
    <text evidence="1">The sequence shown here is derived from an EMBL/GenBank/DDBJ whole genome shotgun (WGS) entry which is preliminary data.</text>
</comment>